<name>A0A8X6HTA1_TRICU</name>
<comment type="subcellular location">
    <subcellularLocation>
        <location evidence="6">Golgi apparatus membrane</location>
        <topology evidence="6">Multi-pass membrane protein</topology>
    </subcellularLocation>
    <subcellularLocation>
        <location evidence="1">Membrane</location>
        <topology evidence="1">Multi-pass membrane protein</topology>
    </subcellularLocation>
</comment>
<dbReference type="Proteomes" id="UP000887116">
    <property type="component" value="Unassembled WGS sequence"/>
</dbReference>
<evidence type="ECO:0000256" key="1">
    <source>
        <dbReference type="ARBA" id="ARBA00004141"/>
    </source>
</evidence>
<proteinExistence type="inferred from homology"/>
<evidence type="ECO:0000256" key="3">
    <source>
        <dbReference type="ARBA" id="ARBA00022692"/>
    </source>
</evidence>
<comment type="similarity">
    <text evidence="2 6">Belongs to the YIP1 family.</text>
</comment>
<evidence type="ECO:0000259" key="7">
    <source>
        <dbReference type="Pfam" id="PF04893"/>
    </source>
</evidence>
<feature type="domain" description="Yip1" evidence="7">
    <location>
        <begin position="74"/>
        <end position="219"/>
    </location>
</feature>
<dbReference type="PANTHER" id="PTHR21236:SF1">
    <property type="entry name" value="PROTEIN YIPF6"/>
    <property type="match status" value="1"/>
</dbReference>
<sequence>MMMFIKSMESSDILPYQKTDETVLEGEIGGTPTSTESSEYHTLDEPVKDTILRDLKAVGNKFYHVLYPKQKKALLKDWDLWGPLILCVFLASTLQNESADNINEGGLQFAEIFFIVWFGAVVVTINSKLLGGNISFFQSVCVLGYCLLAPSIALLVCLFFDLIFNNSLLLFILKFLIVTGGFVWAIIGATVFLGDSQLPKRKALAVYPIFLFYFVVSWMILSKS</sequence>
<accession>A0A8X6HTA1</accession>
<dbReference type="EMBL" id="BMAO01020060">
    <property type="protein sequence ID" value="GFQ64800.1"/>
    <property type="molecule type" value="Genomic_DNA"/>
</dbReference>
<dbReference type="InterPro" id="IPR045231">
    <property type="entry name" value="Yip1/4-like"/>
</dbReference>
<evidence type="ECO:0000313" key="9">
    <source>
        <dbReference type="Proteomes" id="UP000887116"/>
    </source>
</evidence>
<comment type="caution">
    <text evidence="6">Lacks conserved residue(s) required for the propagation of feature annotation.</text>
</comment>
<feature type="transmembrane region" description="Helical" evidence="6">
    <location>
        <begin position="170"/>
        <end position="192"/>
    </location>
</feature>
<dbReference type="OrthoDB" id="411251at2759"/>
<feature type="transmembrane region" description="Helical" evidence="6">
    <location>
        <begin position="142"/>
        <end position="164"/>
    </location>
</feature>
<dbReference type="Pfam" id="PF04893">
    <property type="entry name" value="Yip1"/>
    <property type="match status" value="1"/>
</dbReference>
<dbReference type="PANTHER" id="PTHR21236">
    <property type="entry name" value="GOLGI MEMBRANE PROTEIN YIP1"/>
    <property type="match status" value="1"/>
</dbReference>
<dbReference type="InterPro" id="IPR006977">
    <property type="entry name" value="Yip1_dom"/>
</dbReference>
<dbReference type="GO" id="GO:0000139">
    <property type="term" value="C:Golgi membrane"/>
    <property type="evidence" value="ECO:0007669"/>
    <property type="project" value="UniProtKB-SubCell"/>
</dbReference>
<keyword evidence="3 6" id="KW-0812">Transmembrane</keyword>
<protein>
    <recommendedName>
        <fullName evidence="6">Protein YIPF</fullName>
    </recommendedName>
</protein>
<evidence type="ECO:0000256" key="2">
    <source>
        <dbReference type="ARBA" id="ARBA00010596"/>
    </source>
</evidence>
<comment type="caution">
    <text evidence="8">The sequence shown here is derived from an EMBL/GenBank/DDBJ whole genome shotgun (WGS) entry which is preliminary data.</text>
</comment>
<keyword evidence="5 6" id="KW-0472">Membrane</keyword>
<gene>
    <name evidence="8" type="primary">yipf6</name>
    <name evidence="8" type="ORF">TNCT_638671</name>
</gene>
<dbReference type="GO" id="GO:0006888">
    <property type="term" value="P:endoplasmic reticulum to Golgi vesicle-mediated transport"/>
    <property type="evidence" value="ECO:0007669"/>
    <property type="project" value="InterPro"/>
</dbReference>
<evidence type="ECO:0000256" key="5">
    <source>
        <dbReference type="ARBA" id="ARBA00023136"/>
    </source>
</evidence>
<feature type="transmembrane region" description="Helical" evidence="6">
    <location>
        <begin position="107"/>
        <end position="130"/>
    </location>
</feature>
<feature type="transmembrane region" description="Helical" evidence="6">
    <location>
        <begin position="204"/>
        <end position="221"/>
    </location>
</feature>
<dbReference type="GO" id="GO:0005802">
    <property type="term" value="C:trans-Golgi network"/>
    <property type="evidence" value="ECO:0007669"/>
    <property type="project" value="TreeGrafter"/>
</dbReference>
<evidence type="ECO:0000256" key="4">
    <source>
        <dbReference type="ARBA" id="ARBA00022989"/>
    </source>
</evidence>
<dbReference type="AlphaFoldDB" id="A0A8X6HTA1"/>
<keyword evidence="4 6" id="KW-1133">Transmembrane helix</keyword>
<evidence type="ECO:0000256" key="6">
    <source>
        <dbReference type="RuleBase" id="RU361264"/>
    </source>
</evidence>
<keyword evidence="9" id="KW-1185">Reference proteome</keyword>
<organism evidence="8 9">
    <name type="scientific">Trichonephila clavata</name>
    <name type="common">Joro spider</name>
    <name type="synonym">Nephila clavata</name>
    <dbReference type="NCBI Taxonomy" id="2740835"/>
    <lineage>
        <taxon>Eukaryota</taxon>
        <taxon>Metazoa</taxon>
        <taxon>Ecdysozoa</taxon>
        <taxon>Arthropoda</taxon>
        <taxon>Chelicerata</taxon>
        <taxon>Arachnida</taxon>
        <taxon>Araneae</taxon>
        <taxon>Araneomorphae</taxon>
        <taxon>Entelegynae</taxon>
        <taxon>Araneoidea</taxon>
        <taxon>Nephilidae</taxon>
        <taxon>Trichonephila</taxon>
    </lineage>
</organism>
<evidence type="ECO:0000313" key="8">
    <source>
        <dbReference type="EMBL" id="GFQ64800.1"/>
    </source>
</evidence>
<reference evidence="8" key="1">
    <citation type="submission" date="2020-07" db="EMBL/GenBank/DDBJ databases">
        <title>Multicomponent nature underlies the extraordinary mechanical properties of spider dragline silk.</title>
        <authorList>
            <person name="Kono N."/>
            <person name="Nakamura H."/>
            <person name="Mori M."/>
            <person name="Yoshida Y."/>
            <person name="Ohtoshi R."/>
            <person name="Malay A.D."/>
            <person name="Moran D.A.P."/>
            <person name="Tomita M."/>
            <person name="Numata K."/>
            <person name="Arakawa K."/>
        </authorList>
    </citation>
    <scope>NUCLEOTIDE SEQUENCE</scope>
</reference>